<evidence type="ECO:0000313" key="1">
    <source>
        <dbReference type="EMBL" id="CAR99909.1"/>
    </source>
</evidence>
<evidence type="ECO:0000313" key="2">
    <source>
        <dbReference type="Proteomes" id="UP000008549"/>
    </source>
</evidence>
<dbReference type="GeneID" id="68919080"/>
<protein>
    <submittedName>
        <fullName evidence="1">Protein CBG27630</fullName>
    </submittedName>
</protein>
<dbReference type="HOGENOM" id="CLU_3423392_0_0_1"/>
<dbReference type="KEGG" id="cbr:CBG_27630"/>
<dbReference type="InParanoid" id="B6IJ75"/>
<dbReference type="Proteomes" id="UP000008549">
    <property type="component" value="Unassembled WGS sequence"/>
</dbReference>
<organism evidence="1 2">
    <name type="scientific">Caenorhabditis briggsae</name>
    <dbReference type="NCBI Taxonomy" id="6238"/>
    <lineage>
        <taxon>Eukaryota</taxon>
        <taxon>Metazoa</taxon>
        <taxon>Ecdysozoa</taxon>
        <taxon>Nematoda</taxon>
        <taxon>Chromadorea</taxon>
        <taxon>Rhabditida</taxon>
        <taxon>Rhabditina</taxon>
        <taxon>Rhabditomorpha</taxon>
        <taxon>Rhabditoidea</taxon>
        <taxon>Rhabditidae</taxon>
        <taxon>Peloderinae</taxon>
        <taxon>Caenorhabditis</taxon>
    </lineage>
</organism>
<dbReference type="CTD" id="68919080"/>
<sequence length="23" mass="2871">MITKDLEKFCLYYAFPSVKRWMT</sequence>
<accession>B6IJ75</accession>
<dbReference type="RefSeq" id="XP_045099470.1">
    <property type="nucleotide sequence ID" value="XM_045239443.1"/>
</dbReference>
<reference evidence="1 2" key="2">
    <citation type="journal article" date="2011" name="PLoS Genet.">
        <title>Caenorhabditis briggsae recombinant inbred line genotypes reveal inter-strain incompatibility and the evolution of recombination.</title>
        <authorList>
            <person name="Ross J.A."/>
            <person name="Koboldt D.C."/>
            <person name="Staisch J.E."/>
            <person name="Chamberlin H.M."/>
            <person name="Gupta B.P."/>
            <person name="Miller R.D."/>
            <person name="Baird S.E."/>
            <person name="Haag E.S."/>
        </authorList>
    </citation>
    <scope>NUCLEOTIDE SEQUENCE [LARGE SCALE GENOMIC DNA]</scope>
    <source>
        <strain evidence="1 2">AF16</strain>
    </source>
</reference>
<dbReference type="EMBL" id="HE600983">
    <property type="protein sequence ID" value="CAR99909.1"/>
    <property type="molecule type" value="Genomic_DNA"/>
</dbReference>
<keyword evidence="2" id="KW-1185">Reference proteome</keyword>
<proteinExistence type="predicted"/>
<gene>
    <name evidence="1" type="ORF">CBG27630</name>
    <name evidence="1" type="ORF">CBG_27630</name>
</gene>
<name>B6IJ75_CAEBR</name>
<reference evidence="1 2" key="1">
    <citation type="journal article" date="2003" name="PLoS Biol.">
        <title>The genome sequence of Caenorhabditis briggsae: a platform for comparative genomics.</title>
        <authorList>
            <person name="Stein L.D."/>
            <person name="Bao Z."/>
            <person name="Blasiar D."/>
            <person name="Blumenthal T."/>
            <person name="Brent M.R."/>
            <person name="Chen N."/>
            <person name="Chinwalla A."/>
            <person name="Clarke L."/>
            <person name="Clee C."/>
            <person name="Coghlan A."/>
            <person name="Coulson A."/>
            <person name="D'Eustachio P."/>
            <person name="Fitch D.H."/>
            <person name="Fulton L.A."/>
            <person name="Fulton R.E."/>
            <person name="Griffiths-Jones S."/>
            <person name="Harris T.W."/>
            <person name="Hillier L.W."/>
            <person name="Kamath R."/>
            <person name="Kuwabara P.E."/>
            <person name="Mardis E.R."/>
            <person name="Marra M.A."/>
            <person name="Miner T.L."/>
            <person name="Minx P."/>
            <person name="Mullikin J.C."/>
            <person name="Plumb R.W."/>
            <person name="Rogers J."/>
            <person name="Schein J.E."/>
            <person name="Sohrmann M."/>
            <person name="Spieth J."/>
            <person name="Stajich J.E."/>
            <person name="Wei C."/>
            <person name="Willey D."/>
            <person name="Wilson R.K."/>
            <person name="Durbin R."/>
            <person name="Waterston R.H."/>
        </authorList>
    </citation>
    <scope>NUCLEOTIDE SEQUENCE [LARGE SCALE GENOMIC DNA]</scope>
    <source>
        <strain evidence="1 2">AF16</strain>
    </source>
</reference>
<dbReference type="AlphaFoldDB" id="B6IJ75"/>